<reference evidence="2" key="1">
    <citation type="journal article" date="2014" name="Genome Announc.">
        <title>Draft genome sequence of Rhodosporidium toruloides CECT1137, an oleaginous yeast of biotechnological interest.</title>
        <authorList>
            <person name="Morin N."/>
            <person name="Calcas X."/>
            <person name="Devillers H."/>
            <person name="Durrens P."/>
            <person name="Sherman D.J."/>
            <person name="Nicaud J.-M."/>
            <person name="Neuveglise C."/>
        </authorList>
    </citation>
    <scope>NUCLEOTIDE SEQUENCE</scope>
    <source>
        <strain evidence="2">CECT1137</strain>
    </source>
</reference>
<organism evidence="2">
    <name type="scientific">Rhodotorula toruloides</name>
    <name type="common">Yeast</name>
    <name type="synonym">Rhodosporidium toruloides</name>
    <dbReference type="NCBI Taxonomy" id="5286"/>
    <lineage>
        <taxon>Eukaryota</taxon>
        <taxon>Fungi</taxon>
        <taxon>Dikarya</taxon>
        <taxon>Basidiomycota</taxon>
        <taxon>Pucciniomycotina</taxon>
        <taxon>Microbotryomycetes</taxon>
        <taxon>Sporidiobolales</taxon>
        <taxon>Sporidiobolaceae</taxon>
        <taxon>Rhodotorula</taxon>
    </lineage>
</organism>
<dbReference type="EMBL" id="LK052939">
    <property type="protein sequence ID" value="CDR39067.1"/>
    <property type="molecule type" value="Genomic_DNA"/>
</dbReference>
<feature type="compositionally biased region" description="Polar residues" evidence="1">
    <location>
        <begin position="145"/>
        <end position="155"/>
    </location>
</feature>
<gene>
    <name evidence="2" type="ORF">RHTO0S_04e00540g</name>
</gene>
<protein>
    <submittedName>
        <fullName evidence="2">RHTO0S04e00540g1_1</fullName>
    </submittedName>
</protein>
<sequence>MSAPPNLGRIKIDPLRGQDDYRAWHDTMRAAIHLNKWDKWVFGTEPRPTTPTEDSEQNRVWAKASQEARDEKDREAYWYISLNVAGKARNLINETTSASTAWNILKQSYGQISTSQSHVAAVTKSMHQLDLKHILDPCQWSRLTSDPRQQVNPSPAAQRATPCAEESGEHRACEGLLRQ</sequence>
<evidence type="ECO:0000313" key="2">
    <source>
        <dbReference type="EMBL" id="CDR39067.1"/>
    </source>
</evidence>
<evidence type="ECO:0000256" key="1">
    <source>
        <dbReference type="SAM" id="MobiDB-lite"/>
    </source>
</evidence>
<name>A0A061AUN4_RHOTO</name>
<accession>A0A061AUN4</accession>
<dbReference type="AlphaFoldDB" id="A0A061AUN4"/>
<dbReference type="Pfam" id="PF14223">
    <property type="entry name" value="Retrotran_gag_2"/>
    <property type="match status" value="1"/>
</dbReference>
<proteinExistence type="predicted"/>
<feature type="region of interest" description="Disordered" evidence="1">
    <location>
        <begin position="145"/>
        <end position="179"/>
    </location>
</feature>